<sequence>MEYKTGDVIGAYRLLEQCGKGSFGQVFLAENLFSGQTVALKLLMGTGKAMQKELARLIRFRSCRHPNLLPILHIDKVDNRLYYTVPPADNLTPGEGYSADTLAHRLSSRGPLPASEVMAMTVELLAGLKELHRHKLMHRNIKPDNILWLNRQAVLADVGLVRNHADAGACGSPGFMPEDV</sequence>
<evidence type="ECO:0000256" key="1">
    <source>
        <dbReference type="ARBA" id="ARBA00022679"/>
    </source>
</evidence>
<dbReference type="PANTHER" id="PTHR24348:SF22">
    <property type="entry name" value="NON-SPECIFIC SERINE_THREONINE PROTEIN KINASE"/>
    <property type="match status" value="1"/>
</dbReference>
<dbReference type="EMBL" id="QEKH01000018">
    <property type="protein sequence ID" value="PVY40005.1"/>
    <property type="molecule type" value="Genomic_DNA"/>
</dbReference>
<dbReference type="GO" id="GO:0005524">
    <property type="term" value="F:ATP binding"/>
    <property type="evidence" value="ECO:0007669"/>
    <property type="project" value="UniProtKB-KW"/>
</dbReference>
<dbReference type="GO" id="GO:0005829">
    <property type="term" value="C:cytosol"/>
    <property type="evidence" value="ECO:0007669"/>
    <property type="project" value="TreeGrafter"/>
</dbReference>
<name>A0A2U1AUA2_9BACT</name>
<dbReference type="GeneID" id="78295722"/>
<dbReference type="PANTHER" id="PTHR24348">
    <property type="entry name" value="SERINE/THREONINE-PROTEIN KINASE UNC-51-RELATED"/>
    <property type="match status" value="1"/>
</dbReference>
<evidence type="ECO:0000259" key="5">
    <source>
        <dbReference type="PROSITE" id="PS50011"/>
    </source>
</evidence>
<dbReference type="InterPro" id="IPR000719">
    <property type="entry name" value="Prot_kinase_dom"/>
</dbReference>
<dbReference type="GO" id="GO:0004674">
    <property type="term" value="F:protein serine/threonine kinase activity"/>
    <property type="evidence" value="ECO:0007669"/>
    <property type="project" value="InterPro"/>
</dbReference>
<evidence type="ECO:0000313" key="6">
    <source>
        <dbReference type="EMBL" id="PVY40005.1"/>
    </source>
</evidence>
<accession>A0A2U1AUA2</accession>
<dbReference type="GO" id="GO:0005776">
    <property type="term" value="C:autophagosome"/>
    <property type="evidence" value="ECO:0007669"/>
    <property type="project" value="TreeGrafter"/>
</dbReference>
<gene>
    <name evidence="6" type="ORF">C8D82_1184</name>
</gene>
<dbReference type="RefSeq" id="WP_116884425.1">
    <property type="nucleotide sequence ID" value="NZ_CABMMC010000035.1"/>
</dbReference>
<dbReference type="GO" id="GO:0000407">
    <property type="term" value="C:phagophore assembly site"/>
    <property type="evidence" value="ECO:0007669"/>
    <property type="project" value="TreeGrafter"/>
</dbReference>
<proteinExistence type="predicted"/>
<dbReference type="InterPro" id="IPR045269">
    <property type="entry name" value="Atg1-like"/>
</dbReference>
<keyword evidence="1" id="KW-0808">Transferase</keyword>
<dbReference type="SUPFAM" id="SSF56112">
    <property type="entry name" value="Protein kinase-like (PK-like)"/>
    <property type="match status" value="1"/>
</dbReference>
<evidence type="ECO:0000256" key="2">
    <source>
        <dbReference type="ARBA" id="ARBA00022741"/>
    </source>
</evidence>
<dbReference type="Pfam" id="PF00069">
    <property type="entry name" value="Pkinase"/>
    <property type="match status" value="1"/>
</dbReference>
<organism evidence="6 7">
    <name type="scientific">Victivallis vadensis</name>
    <dbReference type="NCBI Taxonomy" id="172901"/>
    <lineage>
        <taxon>Bacteria</taxon>
        <taxon>Pseudomonadati</taxon>
        <taxon>Lentisphaerota</taxon>
        <taxon>Lentisphaeria</taxon>
        <taxon>Victivallales</taxon>
        <taxon>Victivallaceae</taxon>
        <taxon>Victivallis</taxon>
    </lineage>
</organism>
<protein>
    <submittedName>
        <fullName evidence="6">Protein kinase-like protein</fullName>
    </submittedName>
</protein>
<dbReference type="OrthoDB" id="9762169at2"/>
<keyword evidence="7" id="KW-1185">Reference proteome</keyword>
<reference evidence="6 7" key="1">
    <citation type="submission" date="2018-04" db="EMBL/GenBank/DDBJ databases">
        <title>Genomic Encyclopedia of Type Strains, Phase IV (KMG-IV): sequencing the most valuable type-strain genomes for metagenomic binning, comparative biology and taxonomic classification.</title>
        <authorList>
            <person name="Goeker M."/>
        </authorList>
    </citation>
    <scope>NUCLEOTIDE SEQUENCE [LARGE SCALE GENOMIC DNA]</scope>
    <source>
        <strain evidence="6 7">DSM 14823</strain>
    </source>
</reference>
<keyword evidence="4" id="KW-0067">ATP-binding</keyword>
<evidence type="ECO:0000256" key="3">
    <source>
        <dbReference type="ARBA" id="ARBA00022777"/>
    </source>
</evidence>
<dbReference type="Proteomes" id="UP000245959">
    <property type="component" value="Unassembled WGS sequence"/>
</dbReference>
<dbReference type="SMART" id="SM00220">
    <property type="entry name" value="S_TKc"/>
    <property type="match status" value="1"/>
</dbReference>
<evidence type="ECO:0000313" key="7">
    <source>
        <dbReference type="Proteomes" id="UP000245959"/>
    </source>
</evidence>
<dbReference type="GO" id="GO:0016020">
    <property type="term" value="C:membrane"/>
    <property type="evidence" value="ECO:0007669"/>
    <property type="project" value="TreeGrafter"/>
</dbReference>
<comment type="caution">
    <text evidence="6">The sequence shown here is derived from an EMBL/GenBank/DDBJ whole genome shotgun (WGS) entry which is preliminary data.</text>
</comment>
<keyword evidence="3 6" id="KW-0418">Kinase</keyword>
<dbReference type="PROSITE" id="PS50011">
    <property type="entry name" value="PROTEIN_KINASE_DOM"/>
    <property type="match status" value="1"/>
</dbReference>
<dbReference type="Gene3D" id="1.10.510.10">
    <property type="entry name" value="Transferase(Phosphotransferase) domain 1"/>
    <property type="match status" value="1"/>
</dbReference>
<keyword evidence="2" id="KW-0547">Nucleotide-binding</keyword>
<evidence type="ECO:0000256" key="4">
    <source>
        <dbReference type="ARBA" id="ARBA00022840"/>
    </source>
</evidence>
<dbReference type="AlphaFoldDB" id="A0A2U1AUA2"/>
<dbReference type="InterPro" id="IPR011009">
    <property type="entry name" value="Kinase-like_dom_sf"/>
</dbReference>
<feature type="domain" description="Protein kinase" evidence="5">
    <location>
        <begin position="12"/>
        <end position="180"/>
    </location>
</feature>